<dbReference type="EMBL" id="CP121671">
    <property type="protein sequence ID" value="WFT74421.1"/>
    <property type="molecule type" value="Genomic_DNA"/>
</dbReference>
<reference evidence="3 4" key="1">
    <citation type="submission" date="2023-04" db="EMBL/GenBank/DDBJ databases">
        <title>Genome sequence of Halobacillus naozhouensis KACC 21980.</title>
        <authorList>
            <person name="Kim S."/>
            <person name="Heo J."/>
            <person name="Kwon S.-W."/>
        </authorList>
    </citation>
    <scope>NUCLEOTIDE SEQUENCE [LARGE SCALE GENOMIC DNA]</scope>
    <source>
        <strain evidence="3 4">KCTC 13234</strain>
    </source>
</reference>
<feature type="domain" description="PRC-barrel" evidence="2">
    <location>
        <begin position="147"/>
        <end position="217"/>
    </location>
</feature>
<gene>
    <name evidence="3" type="ORF">P9989_19020</name>
</gene>
<evidence type="ECO:0000313" key="4">
    <source>
        <dbReference type="Proteomes" id="UP001221597"/>
    </source>
</evidence>
<organism evidence="3 4">
    <name type="scientific">Halobacillus naozhouensis</name>
    <dbReference type="NCBI Taxonomy" id="554880"/>
    <lineage>
        <taxon>Bacteria</taxon>
        <taxon>Bacillati</taxon>
        <taxon>Bacillota</taxon>
        <taxon>Bacilli</taxon>
        <taxon>Bacillales</taxon>
        <taxon>Bacillaceae</taxon>
        <taxon>Halobacillus</taxon>
    </lineage>
</organism>
<dbReference type="Proteomes" id="UP001221597">
    <property type="component" value="Chromosome"/>
</dbReference>
<sequence>MFHNEKKIHGYQINATDDELGKVESFLFDDESWTIRYIVADTRKWLPGRTVLISPISIKAVNHEESHVSVELSKDQVKDSPDIDSESPVSREQELKLNQYYGWGSYWGGPGVWGANMYPNHLLGEHLVQDSLSMEEEPGESHVRSTSEIENYEIHADDGGIGHVESFLIDDESWQIRYIIVDTKNWQSGKKVLVAPAWINEVKWEEKRVYVSLDKEKVKNAPEYDPDSPISNAFEEKLHNAYGKELSSKK</sequence>
<keyword evidence="4" id="KW-1185">Reference proteome</keyword>
<feature type="compositionally biased region" description="Basic and acidic residues" evidence="1">
    <location>
        <begin position="69"/>
        <end position="81"/>
    </location>
</feature>
<evidence type="ECO:0000256" key="1">
    <source>
        <dbReference type="SAM" id="MobiDB-lite"/>
    </source>
</evidence>
<dbReference type="InterPro" id="IPR027275">
    <property type="entry name" value="PRC-brl_dom"/>
</dbReference>
<feature type="domain" description="PRC-barrel" evidence="2">
    <location>
        <begin position="13"/>
        <end position="76"/>
    </location>
</feature>
<feature type="region of interest" description="Disordered" evidence="1">
    <location>
        <begin position="69"/>
        <end position="89"/>
    </location>
</feature>
<accession>A0ABY8J0K8</accession>
<dbReference type="SUPFAM" id="SSF50346">
    <property type="entry name" value="PRC-barrel domain"/>
    <property type="match status" value="2"/>
</dbReference>
<dbReference type="RefSeq" id="WP_283076418.1">
    <property type="nucleotide sequence ID" value="NZ_CP121671.1"/>
</dbReference>
<dbReference type="Gene3D" id="3.90.50.10">
    <property type="entry name" value="Photosynthetic Reaction Center, subunit H, domain 2"/>
    <property type="match status" value="2"/>
</dbReference>
<protein>
    <submittedName>
        <fullName evidence="3">PRC-barrel domain-containing protein</fullName>
    </submittedName>
</protein>
<evidence type="ECO:0000313" key="3">
    <source>
        <dbReference type="EMBL" id="WFT74421.1"/>
    </source>
</evidence>
<evidence type="ECO:0000259" key="2">
    <source>
        <dbReference type="Pfam" id="PF05239"/>
    </source>
</evidence>
<dbReference type="InterPro" id="IPR014747">
    <property type="entry name" value="Bac_photo_RC_H_C"/>
</dbReference>
<name>A0ABY8J0K8_9BACI</name>
<proteinExistence type="predicted"/>
<dbReference type="InterPro" id="IPR011033">
    <property type="entry name" value="PRC_barrel-like_sf"/>
</dbReference>
<dbReference type="Pfam" id="PF05239">
    <property type="entry name" value="PRC"/>
    <property type="match status" value="2"/>
</dbReference>